<dbReference type="Gene3D" id="1.25.40.390">
    <property type="match status" value="1"/>
</dbReference>
<proteinExistence type="predicted"/>
<accession>A0A4R8DWZ1</accession>
<organism evidence="1 2">
    <name type="scientific">Dinghuibacter silviterrae</name>
    <dbReference type="NCBI Taxonomy" id="1539049"/>
    <lineage>
        <taxon>Bacteria</taxon>
        <taxon>Pseudomonadati</taxon>
        <taxon>Bacteroidota</taxon>
        <taxon>Chitinophagia</taxon>
        <taxon>Chitinophagales</taxon>
        <taxon>Chitinophagaceae</taxon>
        <taxon>Dinghuibacter</taxon>
    </lineage>
</organism>
<dbReference type="InterPro" id="IPR041662">
    <property type="entry name" value="SusD-like_2"/>
</dbReference>
<comment type="caution">
    <text evidence="1">The sequence shown here is derived from an EMBL/GenBank/DDBJ whole genome shotgun (WGS) entry which is preliminary data.</text>
</comment>
<dbReference type="Proteomes" id="UP000294498">
    <property type="component" value="Unassembled WGS sequence"/>
</dbReference>
<dbReference type="AlphaFoldDB" id="A0A4R8DWZ1"/>
<dbReference type="EMBL" id="SODV01000001">
    <property type="protein sequence ID" value="TDX01957.1"/>
    <property type="molecule type" value="Genomic_DNA"/>
</dbReference>
<dbReference type="RefSeq" id="WP_162852614.1">
    <property type="nucleotide sequence ID" value="NZ_SODV01000001.1"/>
</dbReference>
<dbReference type="SUPFAM" id="SSF48452">
    <property type="entry name" value="TPR-like"/>
    <property type="match status" value="1"/>
</dbReference>
<reference evidence="1 2" key="1">
    <citation type="submission" date="2019-03" db="EMBL/GenBank/DDBJ databases">
        <title>Genomic Encyclopedia of Type Strains, Phase IV (KMG-IV): sequencing the most valuable type-strain genomes for metagenomic binning, comparative biology and taxonomic classification.</title>
        <authorList>
            <person name="Goeker M."/>
        </authorList>
    </citation>
    <scope>NUCLEOTIDE SEQUENCE [LARGE SCALE GENOMIC DNA]</scope>
    <source>
        <strain evidence="1 2">DSM 100059</strain>
    </source>
</reference>
<gene>
    <name evidence="1" type="ORF">EDB95_3004</name>
</gene>
<dbReference type="Pfam" id="PF12771">
    <property type="entry name" value="SusD-like_2"/>
    <property type="match status" value="1"/>
</dbReference>
<dbReference type="PROSITE" id="PS51257">
    <property type="entry name" value="PROKAR_LIPOPROTEIN"/>
    <property type="match status" value="1"/>
</dbReference>
<keyword evidence="2" id="KW-1185">Reference proteome</keyword>
<dbReference type="InterPro" id="IPR011990">
    <property type="entry name" value="TPR-like_helical_dom_sf"/>
</dbReference>
<evidence type="ECO:0000313" key="1">
    <source>
        <dbReference type="EMBL" id="TDX01957.1"/>
    </source>
</evidence>
<protein>
    <submittedName>
        <fullName evidence="1">SusD-like starch-binding protein associating with outer membrane</fullName>
    </submittedName>
</protein>
<name>A0A4R8DWZ1_9BACT</name>
<evidence type="ECO:0000313" key="2">
    <source>
        <dbReference type="Proteomes" id="UP000294498"/>
    </source>
</evidence>
<sequence>MKRWIIGVALLATACTKNLSSLNNNSKNPQEVPSGSLFLNGEKNLSDALSSTDPGVGPFRILAQTWTENTYTSEARYILTADNSPQGWWNALYANGTGGVLDNLVAAAKAFPNDVTDAGTLRNDEDITDILQVYAWSILVNTYGNVPYTKAFTDSIPFPAYDDAKTIYKDLLTRLDTAINGLNTSNGSLGASDQVYQGDPAHWKKFGATLELKLALVIADADPQDAQTYTQKALSNGVFASNADNALLAYEASPTTNANPVYQALVISGRHDYSPCDLIVDTMVAWSDPRLPLYFTTINGVYAGGVPGAGNGYVKFSQFSSQWLQPTFPGTLLDYAESEFLQAEAVARNLATGSAATHYANAVTAAIESWGGSAGDAAEYLLQPAVAYNAATWKQQIGFQQWIAYANRGWDAWTSIRRLGYPNIDAVNPPVGAQGNLPRRFTYPGNEESSNPIHWAEAVQAVNGSATDNVATKLWWNQ</sequence>